<keyword evidence="1" id="KW-0472">Membrane</keyword>
<dbReference type="RefSeq" id="WP_307352153.1">
    <property type="nucleotide sequence ID" value="NZ_JAUSVS010000010.1"/>
</dbReference>
<sequence>MDQVRIGRYIDLQEAQIAAGMLQAQGFAVHLQNEQLGAVDFLVRQAIGGFGIWVPEDEAEDAKAVLDEAAARAADFEPDPEIAARPRRLSVRILGYVVYAGLGLAALSMLFAIGSFLYRGFFGSD</sequence>
<feature type="transmembrane region" description="Helical" evidence="1">
    <location>
        <begin position="93"/>
        <end position="118"/>
    </location>
</feature>
<dbReference type="EMBL" id="JAUSVS010000010">
    <property type="protein sequence ID" value="MDQ0466215.1"/>
    <property type="molecule type" value="Genomic_DNA"/>
</dbReference>
<evidence type="ECO:0000313" key="3">
    <source>
        <dbReference type="Proteomes" id="UP001228905"/>
    </source>
</evidence>
<keyword evidence="1" id="KW-0812">Transmembrane</keyword>
<name>A0ABU0IXX2_9CAUL</name>
<accession>A0ABU0IXX2</accession>
<evidence type="ECO:0008006" key="4">
    <source>
        <dbReference type="Google" id="ProtNLM"/>
    </source>
</evidence>
<comment type="caution">
    <text evidence="2">The sequence shown here is derived from an EMBL/GenBank/DDBJ whole genome shotgun (WGS) entry which is preliminary data.</text>
</comment>
<proteinExistence type="predicted"/>
<evidence type="ECO:0000256" key="1">
    <source>
        <dbReference type="SAM" id="Phobius"/>
    </source>
</evidence>
<dbReference type="Proteomes" id="UP001228905">
    <property type="component" value="Unassembled WGS sequence"/>
</dbReference>
<evidence type="ECO:0000313" key="2">
    <source>
        <dbReference type="EMBL" id="MDQ0466215.1"/>
    </source>
</evidence>
<gene>
    <name evidence="2" type="ORF">QO010_004008</name>
</gene>
<reference evidence="2 3" key="1">
    <citation type="submission" date="2023-07" db="EMBL/GenBank/DDBJ databases">
        <title>Genomic Encyclopedia of Type Strains, Phase IV (KMG-IV): sequencing the most valuable type-strain genomes for metagenomic binning, comparative biology and taxonomic classification.</title>
        <authorList>
            <person name="Goeker M."/>
        </authorList>
    </citation>
    <scope>NUCLEOTIDE SEQUENCE [LARGE SCALE GENOMIC DNA]</scope>
    <source>
        <strain evidence="2 3">DSM 18695</strain>
    </source>
</reference>
<keyword evidence="1" id="KW-1133">Transmembrane helix</keyword>
<keyword evidence="3" id="KW-1185">Reference proteome</keyword>
<protein>
    <recommendedName>
        <fullName evidence="4">DUF2007 domain-containing protein</fullName>
    </recommendedName>
</protein>
<organism evidence="2 3">
    <name type="scientific">Caulobacter ginsengisoli</name>
    <dbReference type="NCBI Taxonomy" id="400775"/>
    <lineage>
        <taxon>Bacteria</taxon>
        <taxon>Pseudomonadati</taxon>
        <taxon>Pseudomonadota</taxon>
        <taxon>Alphaproteobacteria</taxon>
        <taxon>Caulobacterales</taxon>
        <taxon>Caulobacteraceae</taxon>
        <taxon>Caulobacter</taxon>
    </lineage>
</organism>